<dbReference type="RefSeq" id="WP_394148751.1">
    <property type="nucleotide sequence ID" value="NZ_JBGCUC010000005.1"/>
</dbReference>
<dbReference type="PANTHER" id="PTHR13696">
    <property type="entry name" value="P-LOOP CONTAINING NUCLEOSIDE TRIPHOSPHATE HYDROLASE"/>
    <property type="match status" value="1"/>
</dbReference>
<dbReference type="Pfam" id="PF13614">
    <property type="entry name" value="AAA_31"/>
    <property type="match status" value="1"/>
</dbReference>
<dbReference type="PANTHER" id="PTHR13696:SF52">
    <property type="entry name" value="PARA FAMILY PROTEIN CT_582"/>
    <property type="match status" value="1"/>
</dbReference>
<keyword evidence="3" id="KW-1185">Reference proteome</keyword>
<reference evidence="2 3" key="1">
    <citation type="submission" date="2024-07" db="EMBL/GenBank/DDBJ databases">
        <title>Novel bacterial strain Erwinia sp. OPT-41 promoting growth of various crops.</title>
        <authorList>
            <person name="Egorshina A."/>
            <person name="Lukyantsev M.A."/>
            <person name="Golubev S.N."/>
            <person name="Muratova A.Y."/>
            <person name="Bulygina E.A."/>
        </authorList>
    </citation>
    <scope>NUCLEOTIDE SEQUENCE [LARGE SCALE GENOMIC DNA]</scope>
    <source>
        <strain evidence="2 3">OPT-41</strain>
    </source>
</reference>
<dbReference type="InterPro" id="IPR025669">
    <property type="entry name" value="AAA_dom"/>
</dbReference>
<organism evidence="2 3">
    <name type="scientific">Erwinia plantamica</name>
    <dbReference type="NCBI Taxonomy" id="3237104"/>
    <lineage>
        <taxon>Bacteria</taxon>
        <taxon>Pseudomonadati</taxon>
        <taxon>Pseudomonadota</taxon>
        <taxon>Gammaproteobacteria</taxon>
        <taxon>Enterobacterales</taxon>
        <taxon>Erwiniaceae</taxon>
        <taxon>Erwinia</taxon>
    </lineage>
</organism>
<feature type="domain" description="AAA" evidence="1">
    <location>
        <begin position="1"/>
        <end position="196"/>
    </location>
</feature>
<accession>A0ABW7CIQ8</accession>
<evidence type="ECO:0000259" key="1">
    <source>
        <dbReference type="Pfam" id="PF13614"/>
    </source>
</evidence>
<protein>
    <submittedName>
        <fullName evidence="2">ParA family protein</fullName>
    </submittedName>
</protein>
<name>A0ABW7CIQ8_9GAMM</name>
<evidence type="ECO:0000313" key="2">
    <source>
        <dbReference type="EMBL" id="MFG6076083.1"/>
    </source>
</evidence>
<dbReference type="SUPFAM" id="SSF52540">
    <property type="entry name" value="P-loop containing nucleoside triphosphate hydrolases"/>
    <property type="match status" value="1"/>
</dbReference>
<dbReference type="InterPro" id="IPR027417">
    <property type="entry name" value="P-loop_NTPase"/>
</dbReference>
<dbReference type="CDD" id="cd02042">
    <property type="entry name" value="ParAB_family"/>
    <property type="match status" value="1"/>
</dbReference>
<evidence type="ECO:0000313" key="3">
    <source>
        <dbReference type="Proteomes" id="UP001605250"/>
    </source>
</evidence>
<gene>
    <name evidence="2" type="ORF">AB3U87_06855</name>
</gene>
<comment type="caution">
    <text evidence="2">The sequence shown here is derived from an EMBL/GenBank/DDBJ whole genome shotgun (WGS) entry which is preliminary data.</text>
</comment>
<dbReference type="Gene3D" id="3.40.50.300">
    <property type="entry name" value="P-loop containing nucleotide triphosphate hydrolases"/>
    <property type="match status" value="1"/>
</dbReference>
<dbReference type="Proteomes" id="UP001605250">
    <property type="component" value="Unassembled WGS sequence"/>
</dbReference>
<sequence length="353" mass="40061">MKTIAVFNNKGGVGKTTFCANLATQFAVRHRKRVLVLDLDPQANMTHYMLGEDLASAIIAPYYDRKIPKNNGTIVDAFDNYELGESIINVEIKPIWCERFNCSIIAGNPFLASFEDVLSKKWNELNDPDNVSGLRISNWIYTLLKEYEDEYDYAFLDLSPSLGAINRTSLLAADYFISPMSCDIFSLIAIKNIKQWFDKWIGFYDSKSQEFKRDKAHIWDKISPEIKEKVNINSGFIGYTLQSYISRKHGDGTIRTTQSYQKIIDNFEPEINGNLSSFKKDEISNFKDLNLGEIPHMFGILALSQFVAAPIVNLNSGDGMAGSQYTQAKNYIKAFDEISQKIMRNLGESHELA</sequence>
<proteinExistence type="predicted"/>
<dbReference type="InterPro" id="IPR050678">
    <property type="entry name" value="DNA_Partitioning_ATPase"/>
</dbReference>
<dbReference type="EMBL" id="JBGCUC010000005">
    <property type="protein sequence ID" value="MFG6076083.1"/>
    <property type="molecule type" value="Genomic_DNA"/>
</dbReference>